<evidence type="ECO:0000313" key="2">
    <source>
        <dbReference type="Proteomes" id="UP001596116"/>
    </source>
</evidence>
<dbReference type="RefSeq" id="WP_379882373.1">
    <property type="nucleotide sequence ID" value="NZ_JBHPON010000002.1"/>
</dbReference>
<protein>
    <submittedName>
        <fullName evidence="1">Uncharacterized protein</fullName>
    </submittedName>
</protein>
<keyword evidence="2" id="KW-1185">Reference proteome</keyword>
<evidence type="ECO:0000313" key="1">
    <source>
        <dbReference type="EMBL" id="MFC6036396.1"/>
    </source>
</evidence>
<dbReference type="EMBL" id="JBHPON010000002">
    <property type="protein sequence ID" value="MFC6036396.1"/>
    <property type="molecule type" value="Genomic_DNA"/>
</dbReference>
<organism evidence="1 2">
    <name type="scientific">Hyphococcus aureus</name>
    <dbReference type="NCBI Taxonomy" id="2666033"/>
    <lineage>
        <taxon>Bacteria</taxon>
        <taxon>Pseudomonadati</taxon>
        <taxon>Pseudomonadota</taxon>
        <taxon>Alphaproteobacteria</taxon>
        <taxon>Parvularculales</taxon>
        <taxon>Parvularculaceae</taxon>
        <taxon>Hyphococcus</taxon>
    </lineage>
</organism>
<gene>
    <name evidence="1" type="ORF">ACFMB1_12645</name>
</gene>
<proteinExistence type="predicted"/>
<name>A0ABW1L0I2_9PROT</name>
<comment type="caution">
    <text evidence="1">The sequence shown here is derived from an EMBL/GenBank/DDBJ whole genome shotgun (WGS) entry which is preliminary data.</text>
</comment>
<accession>A0ABW1L0I2</accession>
<reference evidence="1 2" key="1">
    <citation type="submission" date="2024-09" db="EMBL/GenBank/DDBJ databases">
        <authorList>
            <person name="Zhang Z.-H."/>
        </authorList>
    </citation>
    <scope>NUCLEOTIDE SEQUENCE [LARGE SCALE GENOMIC DNA]</scope>
    <source>
        <strain evidence="1 2">HHTR114</strain>
    </source>
</reference>
<sequence>MSENNMEIGLLELTEKRTIIHPTSINEIKFGSAGDLEVRVQGCPWWLDDAASAETQTISFLFSEITHSILYFEDFNPDYDEALEDFEINSSSNLAWAQSESIAIHCSTPLTDALGLFAVVQDYLSAEKALFDARYFLNFVSSDELSVFKKITETRSYMLARAPKLLSGLICEELDRQGVKYGKSPTLLDKVGIYHVRFGETQFFCNRAVAHIST</sequence>
<dbReference type="Proteomes" id="UP001596116">
    <property type="component" value="Unassembled WGS sequence"/>
</dbReference>